<evidence type="ECO:0008006" key="9">
    <source>
        <dbReference type="Google" id="ProtNLM"/>
    </source>
</evidence>
<keyword evidence="4" id="KW-0472">Membrane</keyword>
<evidence type="ECO:0000256" key="2">
    <source>
        <dbReference type="ARBA" id="ARBA00022475"/>
    </source>
</evidence>
<evidence type="ECO:0000256" key="3">
    <source>
        <dbReference type="ARBA" id="ARBA00022729"/>
    </source>
</evidence>
<dbReference type="GO" id="GO:0016020">
    <property type="term" value="C:membrane"/>
    <property type="evidence" value="ECO:0007669"/>
    <property type="project" value="InterPro"/>
</dbReference>
<proteinExistence type="inferred from homology"/>
<accession>A0A432YKL1</accession>
<dbReference type="Pfam" id="PF08085">
    <property type="entry name" value="Entericidin"/>
    <property type="match status" value="1"/>
</dbReference>
<dbReference type="AlphaFoldDB" id="A0A432YKL1"/>
<gene>
    <name evidence="7" type="ORF">CWI76_03650</name>
</gene>
<keyword evidence="8" id="KW-1185">Reference proteome</keyword>
<dbReference type="InterPro" id="IPR012556">
    <property type="entry name" value="Entericidin"/>
</dbReference>
<dbReference type="OrthoDB" id="9181810at2"/>
<dbReference type="GO" id="GO:0009636">
    <property type="term" value="P:response to toxic substance"/>
    <property type="evidence" value="ECO:0007669"/>
    <property type="project" value="InterPro"/>
</dbReference>
<reference evidence="8" key="1">
    <citation type="journal article" date="2018" name="Front. Microbiol.">
        <title>Genome-Based Analysis Reveals the Taxonomy and Diversity of the Family Idiomarinaceae.</title>
        <authorList>
            <person name="Liu Y."/>
            <person name="Lai Q."/>
            <person name="Shao Z."/>
        </authorList>
    </citation>
    <scope>NUCLEOTIDE SEQUENCE [LARGE SCALE GENOMIC DNA]</scope>
    <source>
        <strain evidence="8">PIM1</strain>
    </source>
</reference>
<keyword evidence="3" id="KW-0732">Signal</keyword>
<evidence type="ECO:0000256" key="1">
    <source>
        <dbReference type="ARBA" id="ARBA00010296"/>
    </source>
</evidence>
<protein>
    <recommendedName>
        <fullName evidence="9">Entericidin, EcnA/B family</fullName>
    </recommendedName>
</protein>
<comment type="similarity">
    <text evidence="1">Belongs to the EcnA/EcnB lipoprotein family.</text>
</comment>
<evidence type="ECO:0000256" key="5">
    <source>
        <dbReference type="ARBA" id="ARBA00023139"/>
    </source>
</evidence>
<evidence type="ECO:0000256" key="6">
    <source>
        <dbReference type="ARBA" id="ARBA00023288"/>
    </source>
</evidence>
<evidence type="ECO:0000256" key="4">
    <source>
        <dbReference type="ARBA" id="ARBA00023136"/>
    </source>
</evidence>
<dbReference type="Proteomes" id="UP000288127">
    <property type="component" value="Unassembled WGS sequence"/>
</dbReference>
<keyword evidence="2" id="KW-1003">Cell membrane</keyword>
<evidence type="ECO:0000313" key="8">
    <source>
        <dbReference type="Proteomes" id="UP000288127"/>
    </source>
</evidence>
<keyword evidence="6" id="KW-0449">Lipoprotein</keyword>
<evidence type="ECO:0000313" key="7">
    <source>
        <dbReference type="EMBL" id="RUO61375.1"/>
    </source>
</evidence>
<dbReference type="PROSITE" id="PS51257">
    <property type="entry name" value="PROKAR_LIPOPROTEIN"/>
    <property type="match status" value="1"/>
</dbReference>
<dbReference type="EMBL" id="PIPZ01000001">
    <property type="protein sequence ID" value="RUO61375.1"/>
    <property type="molecule type" value="Genomic_DNA"/>
</dbReference>
<organism evidence="7 8">
    <name type="scientific">Pseudidiomarina marina</name>
    <dbReference type="NCBI Taxonomy" id="502366"/>
    <lineage>
        <taxon>Bacteria</taxon>
        <taxon>Pseudomonadati</taxon>
        <taxon>Pseudomonadota</taxon>
        <taxon>Gammaproteobacteria</taxon>
        <taxon>Alteromonadales</taxon>
        <taxon>Idiomarinaceae</taxon>
        <taxon>Pseudidiomarina</taxon>
    </lineage>
</organism>
<keyword evidence="5" id="KW-0564">Palmitate</keyword>
<name>A0A432YKL1_9GAMM</name>
<comment type="caution">
    <text evidence="7">The sequence shown here is derived from an EMBL/GenBank/DDBJ whole genome shotgun (WGS) entry which is preliminary data.</text>
</comment>
<sequence length="48" mass="5202">MEHNMKNRHFIMLLVALGLSSCATIEGIGKDLESAGEAIQEGTRDKGE</sequence>